<accession>A0AC35TH64</accession>
<reference evidence="2" key="1">
    <citation type="submission" date="2016-11" db="UniProtKB">
        <authorList>
            <consortium name="WormBaseParasite"/>
        </authorList>
    </citation>
    <scope>IDENTIFICATION</scope>
    <source>
        <strain evidence="2">KR3021</strain>
    </source>
</reference>
<sequence length="512" mass="59847">MKGYNLVRQEGVHFDGCLPITFKEKIGDNEYKRVCRDATNPLIKPRIAHAIGIKNVDTICNGLELGTADSKIKLGQYKDKGRYLRVASSRSNEKKNENNDYAEEVYECGYLDDKQLPMSFRVVGKDGDSIVIFGSRDVLELYAKSKLRLADGTFFVAPDKYTQLYVVMFQIIENKEGEMRNTFIPAFYALMKHRKTEDYDFVFNEIKKCLQRFGISEELPEVFMTDKEPAAIKIIEKHYPTLHKHCYFHYAQNLVKKLNQLGLKHLLTSFNGNDDRSLVSADFYKKFRMVIALPHVPVGQMIQQWTIIKNKMIMTANEDFTPFEINQLTKWINYVDKNWFKNEKHATKLCKFQQRVKSTNSCESFNRWLKTNPLATHHGTYLKCLNLLKAANEDVRLTIYKLNKFKHSPEFAISKQVKKSKDREEKIALLQKEFSDNNFLNVNTYLNTISEYLIPENFQKYVSELQDDEERNSEDEKENDTLKQEESEVESIVEKVVFKPSLNARVLRSRRN</sequence>
<evidence type="ECO:0000313" key="1">
    <source>
        <dbReference type="Proteomes" id="UP000095286"/>
    </source>
</evidence>
<evidence type="ECO:0000313" key="2">
    <source>
        <dbReference type="WBParaSite" id="RSKR_0000046200.1"/>
    </source>
</evidence>
<organism evidence="1 2">
    <name type="scientific">Rhabditophanes sp. KR3021</name>
    <dbReference type="NCBI Taxonomy" id="114890"/>
    <lineage>
        <taxon>Eukaryota</taxon>
        <taxon>Metazoa</taxon>
        <taxon>Ecdysozoa</taxon>
        <taxon>Nematoda</taxon>
        <taxon>Chromadorea</taxon>
        <taxon>Rhabditida</taxon>
        <taxon>Tylenchina</taxon>
        <taxon>Panagrolaimomorpha</taxon>
        <taxon>Strongyloidoidea</taxon>
        <taxon>Alloionematidae</taxon>
        <taxon>Rhabditophanes</taxon>
    </lineage>
</organism>
<proteinExistence type="predicted"/>
<dbReference type="Proteomes" id="UP000095286">
    <property type="component" value="Unplaced"/>
</dbReference>
<name>A0AC35TH64_9BILA</name>
<dbReference type="WBParaSite" id="RSKR_0000046200.1">
    <property type="protein sequence ID" value="RSKR_0000046200.1"/>
    <property type="gene ID" value="RSKR_0000046200"/>
</dbReference>
<protein>
    <submittedName>
        <fullName evidence="2">MULE domain-containing protein</fullName>
    </submittedName>
</protein>